<organism evidence="3 4">
    <name type="scientific">Sphingobacterium psychroaquaticum</name>
    <dbReference type="NCBI Taxonomy" id="561061"/>
    <lineage>
        <taxon>Bacteria</taxon>
        <taxon>Pseudomonadati</taxon>
        <taxon>Bacteroidota</taxon>
        <taxon>Sphingobacteriia</taxon>
        <taxon>Sphingobacteriales</taxon>
        <taxon>Sphingobacteriaceae</taxon>
        <taxon>Sphingobacterium</taxon>
    </lineage>
</organism>
<comment type="similarity">
    <text evidence="1">Belongs to the HesA/MoeB/ThiF family.</text>
</comment>
<keyword evidence="4" id="KW-1185">Reference proteome</keyword>
<dbReference type="Pfam" id="PF00899">
    <property type="entry name" value="ThiF"/>
    <property type="match status" value="1"/>
</dbReference>
<gene>
    <name evidence="3" type="ORF">SAMN05660862_2187</name>
</gene>
<keyword evidence="3" id="KW-0808">Transferase</keyword>
<dbReference type="GO" id="GO:0005829">
    <property type="term" value="C:cytosol"/>
    <property type="evidence" value="ECO:0007669"/>
    <property type="project" value="TreeGrafter"/>
</dbReference>
<name>A0A1X7JSY8_9SPHI</name>
<dbReference type="EMBL" id="FXAU01000003">
    <property type="protein sequence ID" value="SMG31516.1"/>
    <property type="molecule type" value="Genomic_DNA"/>
</dbReference>
<dbReference type="PANTHER" id="PTHR10953:SF102">
    <property type="entry name" value="ADENYLYLTRANSFERASE AND SULFURTRANSFERASE MOCS3"/>
    <property type="match status" value="1"/>
</dbReference>
<proteinExistence type="inferred from homology"/>
<dbReference type="Proteomes" id="UP000192980">
    <property type="component" value="Unassembled WGS sequence"/>
</dbReference>
<sequence length="235" mass="25938">MTREEILRYKKQISLPAIGLEGQKKICSAKVLVIGAGGLGSPILLYLTAAGVGTIACMDFDCVEIHNLHRQVVHSEQSIGSYKVESASLRLRSLNSAVHYIPIPERATAVTVNDYISEYDIVVDGCDNFETRYLINDACLSQQKPLVYGSILNFELQMAVFNYQGSKDLRAIFPEPPHPDDVPSCDLNGVMGTTPGILGLMMAQETLKVIVGLPTLRNAWLIVDTLTWAIRKIRF</sequence>
<dbReference type="Gene3D" id="3.40.50.720">
    <property type="entry name" value="NAD(P)-binding Rossmann-like Domain"/>
    <property type="match status" value="1"/>
</dbReference>
<dbReference type="OrthoDB" id="9804286at2"/>
<evidence type="ECO:0000313" key="3">
    <source>
        <dbReference type="EMBL" id="SMG31516.1"/>
    </source>
</evidence>
<dbReference type="GO" id="GO:0004792">
    <property type="term" value="F:thiosulfate-cyanide sulfurtransferase activity"/>
    <property type="evidence" value="ECO:0007669"/>
    <property type="project" value="TreeGrafter"/>
</dbReference>
<dbReference type="GO" id="GO:0008641">
    <property type="term" value="F:ubiquitin-like modifier activating enzyme activity"/>
    <property type="evidence" value="ECO:0007669"/>
    <property type="project" value="InterPro"/>
</dbReference>
<dbReference type="InterPro" id="IPR045886">
    <property type="entry name" value="ThiF/MoeB/HesA"/>
</dbReference>
<dbReference type="RefSeq" id="WP_085472907.1">
    <property type="nucleotide sequence ID" value="NZ_FXAU01000003.1"/>
</dbReference>
<dbReference type="AlphaFoldDB" id="A0A1X7JSY8"/>
<keyword evidence="3" id="KW-0548">Nucleotidyltransferase</keyword>
<dbReference type="GO" id="GO:0008146">
    <property type="term" value="F:sulfotransferase activity"/>
    <property type="evidence" value="ECO:0007669"/>
    <property type="project" value="TreeGrafter"/>
</dbReference>
<reference evidence="3 4" key="1">
    <citation type="submission" date="2017-04" db="EMBL/GenBank/DDBJ databases">
        <authorList>
            <person name="Afonso C.L."/>
            <person name="Miller P.J."/>
            <person name="Scott M.A."/>
            <person name="Spackman E."/>
            <person name="Goraichik I."/>
            <person name="Dimitrov K.M."/>
            <person name="Suarez D.L."/>
            <person name="Swayne D.E."/>
        </authorList>
    </citation>
    <scope>NUCLEOTIDE SEQUENCE [LARGE SCALE GENOMIC DNA]</scope>
    <source>
        <strain evidence="3 4">DSM 22418</strain>
    </source>
</reference>
<evidence type="ECO:0000259" key="2">
    <source>
        <dbReference type="Pfam" id="PF00899"/>
    </source>
</evidence>
<dbReference type="CDD" id="cd00757">
    <property type="entry name" value="ThiF_MoeB_HesA_family"/>
    <property type="match status" value="1"/>
</dbReference>
<evidence type="ECO:0000313" key="4">
    <source>
        <dbReference type="Proteomes" id="UP000192980"/>
    </source>
</evidence>
<dbReference type="GO" id="GO:0016779">
    <property type="term" value="F:nucleotidyltransferase activity"/>
    <property type="evidence" value="ECO:0007669"/>
    <property type="project" value="UniProtKB-KW"/>
</dbReference>
<dbReference type="PANTHER" id="PTHR10953">
    <property type="entry name" value="UBIQUITIN-ACTIVATING ENZYME E1"/>
    <property type="match status" value="1"/>
</dbReference>
<accession>A0A1X7JSY8</accession>
<dbReference type="InterPro" id="IPR000594">
    <property type="entry name" value="ThiF_NAD_FAD-bd"/>
</dbReference>
<dbReference type="InterPro" id="IPR035985">
    <property type="entry name" value="Ubiquitin-activating_enz"/>
</dbReference>
<evidence type="ECO:0000256" key="1">
    <source>
        <dbReference type="ARBA" id="ARBA00009919"/>
    </source>
</evidence>
<protein>
    <submittedName>
        <fullName evidence="3">Adenylyltransferase and sulfurtransferase</fullName>
    </submittedName>
</protein>
<dbReference type="FunFam" id="3.40.50.720:FF:000080">
    <property type="entry name" value="Thiazole biosynthesis adenylyltransferase ThiF"/>
    <property type="match status" value="1"/>
</dbReference>
<dbReference type="SUPFAM" id="SSF69572">
    <property type="entry name" value="Activating enzymes of the ubiquitin-like proteins"/>
    <property type="match status" value="1"/>
</dbReference>
<feature type="domain" description="THIF-type NAD/FAD binding fold" evidence="2">
    <location>
        <begin position="9"/>
        <end position="232"/>
    </location>
</feature>
<dbReference type="STRING" id="561061.SAMN05660862_2187"/>